<evidence type="ECO:0000256" key="2">
    <source>
        <dbReference type="ARBA" id="ARBA00003015"/>
    </source>
</evidence>
<dbReference type="Gene3D" id="3.40.50.150">
    <property type="entry name" value="Vaccinia Virus protein VP39"/>
    <property type="match status" value="1"/>
</dbReference>
<keyword evidence="6" id="KW-0949">S-adenosyl-L-methionine</keyword>
<protein>
    <recommendedName>
        <fullName evidence="3">tRNA (guanine(46)-N(7))-methyltransferase</fullName>
        <ecNumber evidence="3">2.1.1.33</ecNumber>
    </recommendedName>
</protein>
<dbReference type="RefSeq" id="WP_160801742.1">
    <property type="nucleotide sequence ID" value="NZ_WUUL01000007.1"/>
</dbReference>
<dbReference type="EC" id="2.1.1.33" evidence="3"/>
<gene>
    <name evidence="8" type="ORF">GSM42_11805</name>
</gene>
<evidence type="ECO:0000256" key="5">
    <source>
        <dbReference type="ARBA" id="ARBA00022679"/>
    </source>
</evidence>
<dbReference type="PANTHER" id="PTHR23417:SF14">
    <property type="entry name" value="PENTACOTRIPEPTIDE-REPEAT REGION OF PRORP DOMAIN-CONTAINING PROTEIN"/>
    <property type="match status" value="1"/>
</dbReference>
<evidence type="ECO:0000256" key="7">
    <source>
        <dbReference type="ARBA" id="ARBA00022694"/>
    </source>
</evidence>
<organism evidence="8 9">
    <name type="scientific">Shimazuella alba</name>
    <dbReference type="NCBI Taxonomy" id="2690964"/>
    <lineage>
        <taxon>Bacteria</taxon>
        <taxon>Bacillati</taxon>
        <taxon>Bacillota</taxon>
        <taxon>Bacilli</taxon>
        <taxon>Bacillales</taxon>
        <taxon>Thermoactinomycetaceae</taxon>
        <taxon>Shimazuella</taxon>
    </lineage>
</organism>
<dbReference type="Proteomes" id="UP000430692">
    <property type="component" value="Unassembled WGS sequence"/>
</dbReference>
<evidence type="ECO:0000256" key="4">
    <source>
        <dbReference type="ARBA" id="ARBA00022603"/>
    </source>
</evidence>
<proteinExistence type="predicted"/>
<dbReference type="GO" id="GO:0008176">
    <property type="term" value="F:tRNA (guanine(46)-N7)-methyltransferase activity"/>
    <property type="evidence" value="ECO:0007669"/>
    <property type="project" value="UniProtKB-EC"/>
</dbReference>
<comment type="caution">
    <text evidence="8">The sequence shown here is derived from an EMBL/GenBank/DDBJ whole genome shotgun (WGS) entry which is preliminary data.</text>
</comment>
<evidence type="ECO:0000256" key="1">
    <source>
        <dbReference type="ARBA" id="ARBA00000142"/>
    </source>
</evidence>
<dbReference type="InterPro" id="IPR029063">
    <property type="entry name" value="SAM-dependent_MTases_sf"/>
</dbReference>
<sequence>MSGKHNIFREPMVITKGQARRINSQIKIRDLFPNPQSSLHVDLGTGRGKFIRQAATKFPYINWIGIERNAFELMRASTGRFQQNNLSYIWMDVEQLNLIFSKGEVNRFHIQFCTPFEEPIRKSRQMTYHRFFSTYRELLAPDGDLIFKTDHSGLYEFTLQQIEKANWEIIKEIQDYAANSLYDKQLSSQWEQDVIRSGKTIYYLQLCPK</sequence>
<evidence type="ECO:0000256" key="6">
    <source>
        <dbReference type="ARBA" id="ARBA00022691"/>
    </source>
</evidence>
<dbReference type="PANTHER" id="PTHR23417">
    <property type="entry name" value="3-DEOXY-D-MANNO-OCTULOSONIC-ACID TRANSFERASE/TRNA GUANINE-N 7 - -METHYLTRANSFERASE"/>
    <property type="match status" value="1"/>
</dbReference>
<keyword evidence="7" id="KW-0819">tRNA processing</keyword>
<reference evidence="8 9" key="1">
    <citation type="submission" date="2019-12" db="EMBL/GenBank/DDBJ databases">
        <title>Whole-genome analyses of novel actinobacteria.</title>
        <authorList>
            <person name="Sahin N."/>
            <person name="Saygin H."/>
        </authorList>
    </citation>
    <scope>NUCLEOTIDE SEQUENCE [LARGE SCALE GENOMIC DNA]</scope>
    <source>
        <strain evidence="8 9">KC615</strain>
    </source>
</reference>
<name>A0A6I4W108_9BACL</name>
<dbReference type="AlphaFoldDB" id="A0A6I4W108"/>
<keyword evidence="5" id="KW-0808">Transferase</keyword>
<evidence type="ECO:0000256" key="3">
    <source>
        <dbReference type="ARBA" id="ARBA00011977"/>
    </source>
</evidence>
<dbReference type="GO" id="GO:0043527">
    <property type="term" value="C:tRNA methyltransferase complex"/>
    <property type="evidence" value="ECO:0007669"/>
    <property type="project" value="TreeGrafter"/>
</dbReference>
<dbReference type="EMBL" id="WUUL01000007">
    <property type="protein sequence ID" value="MXQ54384.1"/>
    <property type="molecule type" value="Genomic_DNA"/>
</dbReference>
<dbReference type="InterPro" id="IPR003358">
    <property type="entry name" value="tRNA_(Gua-N-7)_MeTrfase_Trmb"/>
</dbReference>
<evidence type="ECO:0000313" key="9">
    <source>
        <dbReference type="Proteomes" id="UP000430692"/>
    </source>
</evidence>
<evidence type="ECO:0000313" key="8">
    <source>
        <dbReference type="EMBL" id="MXQ54384.1"/>
    </source>
</evidence>
<keyword evidence="9" id="KW-1185">Reference proteome</keyword>
<comment type="function">
    <text evidence="2">Catalyzes the formation of N(7)-methylguanine at position 46 (m7G46) in tRNA.</text>
</comment>
<keyword evidence="4" id="KW-0489">Methyltransferase</keyword>
<dbReference type="Pfam" id="PF02390">
    <property type="entry name" value="Methyltransf_4"/>
    <property type="match status" value="1"/>
</dbReference>
<dbReference type="PROSITE" id="PS51625">
    <property type="entry name" value="SAM_MT_TRMB"/>
    <property type="match status" value="1"/>
</dbReference>
<comment type="catalytic activity">
    <reaction evidence="1">
        <text>guanosine(46) in tRNA + S-adenosyl-L-methionine = N(7)-methylguanosine(46) in tRNA + S-adenosyl-L-homocysteine</text>
        <dbReference type="Rhea" id="RHEA:42708"/>
        <dbReference type="Rhea" id="RHEA-COMP:10188"/>
        <dbReference type="Rhea" id="RHEA-COMP:10189"/>
        <dbReference type="ChEBI" id="CHEBI:57856"/>
        <dbReference type="ChEBI" id="CHEBI:59789"/>
        <dbReference type="ChEBI" id="CHEBI:74269"/>
        <dbReference type="ChEBI" id="CHEBI:74480"/>
        <dbReference type="EC" id="2.1.1.33"/>
    </reaction>
</comment>
<accession>A0A6I4W108</accession>
<dbReference type="CDD" id="cd02440">
    <property type="entry name" value="AdoMet_MTases"/>
    <property type="match status" value="1"/>
</dbReference>
<dbReference type="SUPFAM" id="SSF53335">
    <property type="entry name" value="S-adenosyl-L-methionine-dependent methyltransferases"/>
    <property type="match status" value="1"/>
</dbReference>